<evidence type="ECO:0000259" key="3">
    <source>
        <dbReference type="PROSITE" id="PS51186"/>
    </source>
</evidence>
<reference evidence="4 5" key="1">
    <citation type="submission" date="2019-07" db="EMBL/GenBank/DDBJ databases">
        <title>Whole genome shotgun sequence of Microbacterium aerolatum NBRC 103071.</title>
        <authorList>
            <person name="Hosoyama A."/>
            <person name="Uohara A."/>
            <person name="Ohji S."/>
            <person name="Ichikawa N."/>
        </authorList>
    </citation>
    <scope>NUCLEOTIDE SEQUENCE [LARGE SCALE GENOMIC DNA]</scope>
    <source>
        <strain evidence="4 5">NBRC 103071</strain>
    </source>
</reference>
<dbReference type="PANTHER" id="PTHR43877:SF2">
    <property type="entry name" value="AMINOALKYLPHOSPHONATE N-ACETYLTRANSFERASE-RELATED"/>
    <property type="match status" value="1"/>
</dbReference>
<dbReference type="InterPro" id="IPR050832">
    <property type="entry name" value="Bact_Acetyltransf"/>
</dbReference>
<feature type="domain" description="N-acetyltransferase" evidence="3">
    <location>
        <begin position="18"/>
        <end position="173"/>
    </location>
</feature>
<proteinExistence type="predicted"/>
<dbReference type="PANTHER" id="PTHR43877">
    <property type="entry name" value="AMINOALKYLPHOSPHONATE N-ACETYLTRANSFERASE-RELATED-RELATED"/>
    <property type="match status" value="1"/>
</dbReference>
<keyword evidence="5" id="KW-1185">Reference proteome</keyword>
<organism evidence="4 5">
    <name type="scientific">Microbacterium aerolatum</name>
    <dbReference type="NCBI Taxonomy" id="153731"/>
    <lineage>
        <taxon>Bacteria</taxon>
        <taxon>Bacillati</taxon>
        <taxon>Actinomycetota</taxon>
        <taxon>Actinomycetes</taxon>
        <taxon>Micrococcales</taxon>
        <taxon>Microbacteriaceae</taxon>
        <taxon>Microbacterium</taxon>
    </lineage>
</organism>
<gene>
    <name evidence="4" type="ORF">MAE01_15110</name>
</gene>
<dbReference type="GO" id="GO:0016747">
    <property type="term" value="F:acyltransferase activity, transferring groups other than amino-acyl groups"/>
    <property type="evidence" value="ECO:0007669"/>
    <property type="project" value="InterPro"/>
</dbReference>
<dbReference type="InterPro" id="IPR000182">
    <property type="entry name" value="GNAT_dom"/>
</dbReference>
<dbReference type="Pfam" id="PF00583">
    <property type="entry name" value="Acetyltransf_1"/>
    <property type="match status" value="1"/>
</dbReference>
<protein>
    <submittedName>
        <fullName evidence="4">GNAT family acetyltransferase</fullName>
    </submittedName>
</protein>
<keyword evidence="2" id="KW-0012">Acyltransferase</keyword>
<dbReference type="InterPro" id="IPR016181">
    <property type="entry name" value="Acyl_CoA_acyltransferase"/>
</dbReference>
<dbReference type="OrthoDB" id="9789603at2"/>
<keyword evidence="1 4" id="KW-0808">Transferase</keyword>
<dbReference type="RefSeq" id="WP_147038951.1">
    <property type="nucleotide sequence ID" value="NZ_BJUW01000005.1"/>
</dbReference>
<name>A0A511ADT7_9MICO</name>
<dbReference type="SUPFAM" id="SSF55729">
    <property type="entry name" value="Acyl-CoA N-acyltransferases (Nat)"/>
    <property type="match status" value="1"/>
</dbReference>
<evidence type="ECO:0000313" key="4">
    <source>
        <dbReference type="EMBL" id="GEK86335.1"/>
    </source>
</evidence>
<accession>A0A511ADT7</accession>
<dbReference type="EMBL" id="BJUW01000005">
    <property type="protein sequence ID" value="GEK86335.1"/>
    <property type="molecule type" value="Genomic_DNA"/>
</dbReference>
<dbReference type="CDD" id="cd04301">
    <property type="entry name" value="NAT_SF"/>
    <property type="match status" value="1"/>
</dbReference>
<dbReference type="PROSITE" id="PS51186">
    <property type="entry name" value="GNAT"/>
    <property type="match status" value="1"/>
</dbReference>
<dbReference type="AlphaFoldDB" id="A0A511ADT7"/>
<comment type="caution">
    <text evidence="4">The sequence shown here is derived from an EMBL/GenBank/DDBJ whole genome shotgun (WGS) entry which is preliminary data.</text>
</comment>
<evidence type="ECO:0000256" key="2">
    <source>
        <dbReference type="ARBA" id="ARBA00023315"/>
    </source>
</evidence>
<evidence type="ECO:0000313" key="5">
    <source>
        <dbReference type="Proteomes" id="UP000321225"/>
    </source>
</evidence>
<dbReference type="Gene3D" id="3.40.630.30">
    <property type="match status" value="1"/>
</dbReference>
<dbReference type="Proteomes" id="UP000321225">
    <property type="component" value="Unassembled WGS sequence"/>
</dbReference>
<evidence type="ECO:0000256" key="1">
    <source>
        <dbReference type="ARBA" id="ARBA00022679"/>
    </source>
</evidence>
<sequence length="173" mass="18415">MLDALLLPHPFDSRVGSAVLRRATRDDADALIALLADDPISAARGDVASDDDRDAYARGLDDILADSSNDLLVVDLDGDVVGTLQLTSIPGMARRGARRLLVEAVRVRSDLRSSGIGSAVMRWVSDAAAPALGAALVQLTSDAARTEAHRFYQRLGYVDSHVGFKYNVPLTSA</sequence>